<feature type="region of interest" description="Disordered" evidence="1">
    <location>
        <begin position="1"/>
        <end position="29"/>
    </location>
</feature>
<gene>
    <name evidence="3" type="ORF">JO391_00370</name>
</gene>
<reference evidence="3" key="1">
    <citation type="submission" date="2021-02" db="EMBL/GenBank/DDBJ databases">
        <title>Rhodobacter shimadae sp. nov., an aerobic anoxygenic phototrophic bacterium isolated from a hot spring.</title>
        <authorList>
            <person name="Muramatsu S."/>
            <person name="Haruta S."/>
            <person name="Hirose S."/>
            <person name="Hanada S."/>
        </authorList>
    </citation>
    <scope>NUCLEOTIDE SEQUENCE</scope>
    <source>
        <strain evidence="3">N10</strain>
    </source>
</reference>
<dbReference type="Proteomes" id="UP000826300">
    <property type="component" value="Chromosome"/>
</dbReference>
<evidence type="ECO:0000256" key="1">
    <source>
        <dbReference type="SAM" id="MobiDB-lite"/>
    </source>
</evidence>
<protein>
    <submittedName>
        <fullName evidence="3">Uncharacterized protein</fullName>
    </submittedName>
</protein>
<keyword evidence="2" id="KW-1133">Transmembrane helix</keyword>
<proteinExistence type="predicted"/>
<organism evidence="3 4">
    <name type="scientific">Neotabrizicola shimadae</name>
    <dbReference type="NCBI Taxonomy" id="2807096"/>
    <lineage>
        <taxon>Bacteria</taxon>
        <taxon>Pseudomonadati</taxon>
        <taxon>Pseudomonadota</taxon>
        <taxon>Alphaproteobacteria</taxon>
        <taxon>Rhodobacterales</taxon>
        <taxon>Paracoccaceae</taxon>
        <taxon>Neotabrizicola</taxon>
    </lineage>
</organism>
<feature type="transmembrane region" description="Helical" evidence="2">
    <location>
        <begin position="35"/>
        <end position="56"/>
    </location>
</feature>
<dbReference type="AlphaFoldDB" id="A0A8G0ZTZ5"/>
<name>A0A8G0ZTZ5_9RHOB</name>
<evidence type="ECO:0000313" key="4">
    <source>
        <dbReference type="Proteomes" id="UP000826300"/>
    </source>
</evidence>
<keyword evidence="2" id="KW-0812">Transmembrane</keyword>
<keyword evidence="2" id="KW-0472">Membrane</keyword>
<dbReference type="RefSeq" id="WP_220662253.1">
    <property type="nucleotide sequence ID" value="NZ_CP069370.1"/>
</dbReference>
<evidence type="ECO:0000256" key="2">
    <source>
        <dbReference type="SAM" id="Phobius"/>
    </source>
</evidence>
<sequence>MPSGSQLNPALSRLPDASPDDPWHRAPVQPTPRHWNLSAVLAVPIIFAAGVLVGMVM</sequence>
<dbReference type="KEGG" id="nsm:JO391_00370"/>
<keyword evidence="4" id="KW-1185">Reference proteome</keyword>
<dbReference type="EMBL" id="CP069370">
    <property type="protein sequence ID" value="QYZ70037.1"/>
    <property type="molecule type" value="Genomic_DNA"/>
</dbReference>
<accession>A0A8G0ZTZ5</accession>
<evidence type="ECO:0000313" key="3">
    <source>
        <dbReference type="EMBL" id="QYZ70037.1"/>
    </source>
</evidence>